<dbReference type="Proteomes" id="UP000607435">
    <property type="component" value="Unassembled WGS sequence"/>
</dbReference>
<gene>
    <name evidence="1" type="ORF">H6H04_15400</name>
</gene>
<accession>A0ABR6Y4Y3</accession>
<dbReference type="InterPro" id="IPR045607">
    <property type="entry name" value="DUF6452"/>
</dbReference>
<evidence type="ECO:0000313" key="2">
    <source>
        <dbReference type="Proteomes" id="UP000607435"/>
    </source>
</evidence>
<evidence type="ECO:0000313" key="1">
    <source>
        <dbReference type="EMBL" id="MBC3847783.1"/>
    </source>
</evidence>
<dbReference type="RefSeq" id="WP_186846885.1">
    <property type="nucleotide sequence ID" value="NZ_JACOME010000006.1"/>
</dbReference>
<keyword evidence="2" id="KW-1185">Reference proteome</keyword>
<name>A0ABR6Y4Y3_9FLAO</name>
<evidence type="ECO:0008006" key="3">
    <source>
        <dbReference type="Google" id="ProtNLM"/>
    </source>
</evidence>
<dbReference type="Pfam" id="PF20050">
    <property type="entry name" value="DUF6452"/>
    <property type="match status" value="1"/>
</dbReference>
<sequence>MKTKYNIIYILSLIALLNLQNCERDDICAESTITTPRLLIEFYDIESPDDLKSVPRLTVYGEGLVVEPTEDSDTTIVYNVNVSAAELPLKIEPEAGEERTTTRFVLEKDTNLRLDTDDTTNSNIDILEITYLSEEIYVSRACGYRSIFNELEMSFDNDGDTWISSITVDETQIENENTVHVRIFH</sequence>
<reference evidence="1 2" key="1">
    <citation type="submission" date="2020-08" db="EMBL/GenBank/DDBJ databases">
        <title>Winogradskyella ouciana sp. nov., isolated from the hadal seawater of the Mariana Trench.</title>
        <authorList>
            <person name="He X."/>
        </authorList>
    </citation>
    <scope>NUCLEOTIDE SEQUENCE [LARGE SCALE GENOMIC DNA]</scope>
    <source>
        <strain evidence="1 2">KCTC 22026</strain>
    </source>
</reference>
<protein>
    <recommendedName>
        <fullName evidence="3">DUF1735 domain-containing protein</fullName>
    </recommendedName>
</protein>
<proteinExistence type="predicted"/>
<comment type="caution">
    <text evidence="1">The sequence shown here is derived from an EMBL/GenBank/DDBJ whole genome shotgun (WGS) entry which is preliminary data.</text>
</comment>
<organism evidence="1 2">
    <name type="scientific">Winogradskyella echinorum</name>
    <dbReference type="NCBI Taxonomy" id="538189"/>
    <lineage>
        <taxon>Bacteria</taxon>
        <taxon>Pseudomonadati</taxon>
        <taxon>Bacteroidota</taxon>
        <taxon>Flavobacteriia</taxon>
        <taxon>Flavobacteriales</taxon>
        <taxon>Flavobacteriaceae</taxon>
        <taxon>Winogradskyella</taxon>
    </lineage>
</organism>
<dbReference type="EMBL" id="JACOME010000006">
    <property type="protein sequence ID" value="MBC3847783.1"/>
    <property type="molecule type" value="Genomic_DNA"/>
</dbReference>